<dbReference type="EMBL" id="PP926261">
    <property type="protein sequence ID" value="XBY85590.1"/>
    <property type="molecule type" value="Genomic_RNA"/>
</dbReference>
<feature type="compositionally biased region" description="Basic residues" evidence="1">
    <location>
        <begin position="653"/>
        <end position="663"/>
    </location>
</feature>
<protein>
    <submittedName>
        <fullName evidence="2">Uncharacterized protein</fullName>
    </submittedName>
</protein>
<sequence length="722" mass="82236">MEFTETCSIWNPLEYLVPSIRPLTLDVGEIHRLGVRTAHIAHEQGVTLTGQSSKLYGRKVGDDRVDMSRTPDPQCATLVVQEDVIKMITSPEDTSIRKKSLNFCEVTTGPPTDPTQGFDHIRKDGDFSNLGFNDSVILRIILDVQKGEGEEHSSTQPGKMSMLGSRLATPRRENRGLWMIASIFQDSMLCTHKASEPKYLPPIMGGTGVTALFDNPNNVFLYVLAYRGGTYRRIYATACAEMQAYLYNLERGIQSAPVLCPRLREKQEYFWGTYAEKVFVPKLGGVTNDDEPPVPLYEATGGQNRYQNFENRLLRTRHVVTRKQAQVEWSHTRRLQSIFLSLFPKIEDFERIDKERSRRYRARYDNALSANSALQNLLKREATESDARQMMGSDAFYTLTVGRRDFTRFDAEWVYLNGQGENYSLRDVTLSEDIFVREEVSVEETFKVAGIPLRPYFSCGEKLRPTRTKVGLYQINQSMEEWSENLLERLITERDAKGRPLRPHEVGPIFDEDREWVNDDTGLIDQCHRKTSGAKASYRVGLVSSDKRLANQMAETCNVTVVRLHPQEFVRAAHLKGIEISSKVNPDFLMEFGDMNVDHIFVDTGSVSASAVRMTDESGVLYNRTVLETGWSEGSRFSKVTLTKVPQTRLVKQVHRPVTRPKTWRSGSRPYESSYSSHSSWRSSVRSAESDSKSWRTGNLPPMTRRSSVYNPPRLQTRGLPQ</sequence>
<name>A0AAU7YC13_9VIRU</name>
<accession>A0AAU7YC13</accession>
<feature type="region of interest" description="Disordered" evidence="1">
    <location>
        <begin position="653"/>
        <end position="722"/>
    </location>
</feature>
<organism evidence="2">
    <name type="scientific">Exserohilum turcicum narnavirus 1</name>
    <dbReference type="NCBI Taxonomy" id="3229034"/>
    <lineage>
        <taxon>Viruses</taxon>
        <taxon>Riboviria</taxon>
        <taxon>Orthornavirae</taxon>
        <taxon>Lenarviricota</taxon>
        <taxon>Amabiliviricetes</taxon>
        <taxon>Wolframvirales</taxon>
        <taxon>Narnaviridae</taxon>
        <taxon>Narnavirus</taxon>
    </lineage>
</organism>
<reference evidence="2" key="1">
    <citation type="submission" date="2024-05" db="EMBL/GenBank/DDBJ databases">
        <title>Viral Diversity and Horizontal Gene Transfer Among Viruses in Setosphaeria turcica Population from Northern Corn Leaf Blight of Maize.</title>
        <authorList>
            <person name="Jia J."/>
            <person name="Mu F."/>
        </authorList>
    </citation>
    <scope>NUCLEOTIDE SEQUENCE</scope>
    <source>
        <strain evidence="2">ZZ2</strain>
    </source>
</reference>
<proteinExistence type="predicted"/>
<evidence type="ECO:0000256" key="1">
    <source>
        <dbReference type="SAM" id="MobiDB-lite"/>
    </source>
</evidence>
<feature type="compositionally biased region" description="Low complexity" evidence="1">
    <location>
        <begin position="665"/>
        <end position="687"/>
    </location>
</feature>
<evidence type="ECO:0000313" key="2">
    <source>
        <dbReference type="EMBL" id="XBY85590.1"/>
    </source>
</evidence>